<keyword evidence="12" id="KW-0966">Cell projection</keyword>
<keyword evidence="3" id="KW-0963">Cytoplasm</keyword>
<evidence type="ECO:0000313" key="15">
    <source>
        <dbReference type="Proteomes" id="UP000784294"/>
    </source>
</evidence>
<keyword evidence="4" id="KW-0493">Microtubule</keyword>
<dbReference type="InterPro" id="IPR035699">
    <property type="entry name" value="AAA_6"/>
</dbReference>
<comment type="caution">
    <text evidence="14">The sequence shown here is derived from an EMBL/GenBank/DDBJ whole genome shotgun (WGS) entry which is preliminary data.</text>
</comment>
<dbReference type="AlphaFoldDB" id="A0A3S5B0A4"/>
<evidence type="ECO:0000256" key="6">
    <source>
        <dbReference type="ARBA" id="ARBA00022840"/>
    </source>
</evidence>
<dbReference type="InterPro" id="IPR026983">
    <property type="entry name" value="DHC"/>
</dbReference>
<dbReference type="GO" id="GO:0005929">
    <property type="term" value="C:cilium"/>
    <property type="evidence" value="ECO:0007669"/>
    <property type="project" value="UniProtKB-SubCell"/>
</dbReference>
<dbReference type="Gene3D" id="1.10.8.710">
    <property type="match status" value="1"/>
</dbReference>
<keyword evidence="6" id="KW-0067">ATP-binding</keyword>
<dbReference type="PANTHER" id="PTHR46961:SF8">
    <property type="entry name" value="DYNEIN AXONEMAL HEAVY CHAIN 7"/>
    <property type="match status" value="1"/>
</dbReference>
<keyword evidence="7" id="KW-0243">Dynein</keyword>
<dbReference type="Pfam" id="PF12774">
    <property type="entry name" value="AAA_6"/>
    <property type="match status" value="1"/>
</dbReference>
<keyword evidence="8" id="KW-0175">Coiled coil</keyword>
<evidence type="ECO:0000313" key="14">
    <source>
        <dbReference type="EMBL" id="VEL33040.1"/>
    </source>
</evidence>
<organism evidence="14 15">
    <name type="scientific">Protopolystoma xenopodis</name>
    <dbReference type="NCBI Taxonomy" id="117903"/>
    <lineage>
        <taxon>Eukaryota</taxon>
        <taxon>Metazoa</taxon>
        <taxon>Spiralia</taxon>
        <taxon>Lophotrochozoa</taxon>
        <taxon>Platyhelminthes</taxon>
        <taxon>Monogenea</taxon>
        <taxon>Polyopisthocotylea</taxon>
        <taxon>Polystomatidea</taxon>
        <taxon>Polystomatidae</taxon>
        <taxon>Protopolystoma</taxon>
    </lineage>
</organism>
<dbReference type="GO" id="GO:0030286">
    <property type="term" value="C:dynein complex"/>
    <property type="evidence" value="ECO:0007669"/>
    <property type="project" value="UniProtKB-KW"/>
</dbReference>
<name>A0A3S5B0A4_9PLAT</name>
<evidence type="ECO:0000256" key="9">
    <source>
        <dbReference type="ARBA" id="ARBA00023069"/>
    </source>
</evidence>
<keyword evidence="10" id="KW-0505">Motor protein</keyword>
<evidence type="ECO:0000256" key="10">
    <source>
        <dbReference type="ARBA" id="ARBA00023175"/>
    </source>
</evidence>
<evidence type="ECO:0000259" key="13">
    <source>
        <dbReference type="Pfam" id="PF12774"/>
    </source>
</evidence>
<dbReference type="Gene3D" id="3.40.50.300">
    <property type="entry name" value="P-loop containing nucleotide triphosphate hydrolases"/>
    <property type="match status" value="2"/>
</dbReference>
<evidence type="ECO:0000256" key="8">
    <source>
        <dbReference type="ARBA" id="ARBA00023054"/>
    </source>
</evidence>
<feature type="domain" description="Dynein heavy chain hydrolytic ATP-binding dynein motor region" evidence="13">
    <location>
        <begin position="3"/>
        <end position="243"/>
    </location>
</feature>
<dbReference type="GO" id="GO:0007018">
    <property type="term" value="P:microtubule-based movement"/>
    <property type="evidence" value="ECO:0007669"/>
    <property type="project" value="InterPro"/>
</dbReference>
<evidence type="ECO:0000256" key="1">
    <source>
        <dbReference type="ARBA" id="ARBA00004138"/>
    </source>
</evidence>
<evidence type="ECO:0000256" key="5">
    <source>
        <dbReference type="ARBA" id="ARBA00022741"/>
    </source>
</evidence>
<dbReference type="GO" id="GO:0051959">
    <property type="term" value="F:dynein light intermediate chain binding"/>
    <property type="evidence" value="ECO:0007669"/>
    <property type="project" value="InterPro"/>
</dbReference>
<dbReference type="FunFam" id="1.10.8.710:FF:000001">
    <property type="entry name" value="Dynein axonemal heavy chain 2"/>
    <property type="match status" value="1"/>
</dbReference>
<dbReference type="GO" id="GO:0045505">
    <property type="term" value="F:dynein intermediate chain binding"/>
    <property type="evidence" value="ECO:0007669"/>
    <property type="project" value="InterPro"/>
</dbReference>
<comment type="subcellular location">
    <subcellularLocation>
        <location evidence="1">Cell projection</location>
        <location evidence="1">Cilium</location>
    </subcellularLocation>
    <subcellularLocation>
        <location evidence="2">Cytoplasm</location>
        <location evidence="2">Cytoskeleton</location>
    </subcellularLocation>
</comment>
<protein>
    <recommendedName>
        <fullName evidence="13">Dynein heavy chain hydrolytic ATP-binding dynein motor region domain-containing protein</fullName>
    </recommendedName>
</protein>
<dbReference type="OrthoDB" id="5593012at2759"/>
<evidence type="ECO:0000256" key="4">
    <source>
        <dbReference type="ARBA" id="ARBA00022701"/>
    </source>
</evidence>
<sequence>MDSINIEVLSVVAQQILSILSSLDSLAYNSTGNERSRFMFEGRMIQLVWSCGIFITMNPGYAGRTELPDNLKSMFRPISMVVPDSTMIAEITLFAEGFSGNKTLAKKVFTLYSLSVQQLSKQDHYDFGLRALVSVLRYAGCKKRANPNMPDEEILLLSMNDMNLAKLAAVDLPLFKGIMADLFPGLEVPQIDYTMMKQVVEECCKDCNLQPANFTVTKVIQLYETKSSRHSVMIVGQTLSGKSTTWRLLQMAYNKLAKAGEPGFERVTEYPLNPKAVSLGELYGEFDLAAGEWSDGVLSSLMRMTCADDKLEQKWIIFDGPVDTLWIESMNSVMDDNKVLTLINGERISLVEQVIRLQ</sequence>
<evidence type="ECO:0000256" key="11">
    <source>
        <dbReference type="ARBA" id="ARBA00023212"/>
    </source>
</evidence>
<evidence type="ECO:0000256" key="12">
    <source>
        <dbReference type="ARBA" id="ARBA00023273"/>
    </source>
</evidence>
<dbReference type="InterPro" id="IPR027417">
    <property type="entry name" value="P-loop_NTPase"/>
</dbReference>
<keyword evidence="15" id="KW-1185">Reference proteome</keyword>
<dbReference type="GO" id="GO:0005874">
    <property type="term" value="C:microtubule"/>
    <property type="evidence" value="ECO:0007669"/>
    <property type="project" value="UniProtKB-KW"/>
</dbReference>
<keyword evidence="11" id="KW-0206">Cytoskeleton</keyword>
<proteinExistence type="predicted"/>
<dbReference type="Proteomes" id="UP000784294">
    <property type="component" value="Unassembled WGS sequence"/>
</dbReference>
<dbReference type="SUPFAM" id="SSF52540">
    <property type="entry name" value="P-loop containing nucleoside triphosphate hydrolases"/>
    <property type="match status" value="2"/>
</dbReference>
<accession>A0A3S5B0A4</accession>
<keyword evidence="5" id="KW-0547">Nucleotide-binding</keyword>
<evidence type="ECO:0000256" key="3">
    <source>
        <dbReference type="ARBA" id="ARBA00022490"/>
    </source>
</evidence>
<evidence type="ECO:0000256" key="7">
    <source>
        <dbReference type="ARBA" id="ARBA00023017"/>
    </source>
</evidence>
<dbReference type="EMBL" id="CAAALY010245072">
    <property type="protein sequence ID" value="VEL33040.1"/>
    <property type="molecule type" value="Genomic_DNA"/>
</dbReference>
<keyword evidence="9" id="KW-0969">Cilium</keyword>
<dbReference type="PANTHER" id="PTHR46961">
    <property type="entry name" value="DYNEIN HEAVY CHAIN 1, AXONEMAL-LIKE PROTEIN"/>
    <property type="match status" value="1"/>
</dbReference>
<gene>
    <name evidence="14" type="ORF">PXEA_LOCUS26480</name>
</gene>
<reference evidence="14" key="1">
    <citation type="submission" date="2018-11" db="EMBL/GenBank/DDBJ databases">
        <authorList>
            <consortium name="Pathogen Informatics"/>
        </authorList>
    </citation>
    <scope>NUCLEOTIDE SEQUENCE</scope>
</reference>
<evidence type="ECO:0000256" key="2">
    <source>
        <dbReference type="ARBA" id="ARBA00004245"/>
    </source>
</evidence>
<dbReference type="InterPro" id="IPR043157">
    <property type="entry name" value="Dynein_AAA1S"/>
</dbReference>
<dbReference type="GO" id="GO:0005524">
    <property type="term" value="F:ATP binding"/>
    <property type="evidence" value="ECO:0007669"/>
    <property type="project" value="UniProtKB-KW"/>
</dbReference>